<dbReference type="RefSeq" id="XP_009042253.1">
    <property type="nucleotide sequence ID" value="XM_009044005.1"/>
</dbReference>
<evidence type="ECO:0000313" key="2">
    <source>
        <dbReference type="EMBL" id="EGB03044.1"/>
    </source>
</evidence>
<protein>
    <submittedName>
        <fullName evidence="2">Uncharacterized protein</fullName>
    </submittedName>
</protein>
<feature type="region of interest" description="Disordered" evidence="1">
    <location>
        <begin position="29"/>
        <end position="59"/>
    </location>
</feature>
<accession>F0YPB1</accession>
<dbReference type="KEGG" id="aaf:AURANDRAFT_68345"/>
<dbReference type="Proteomes" id="UP000002729">
    <property type="component" value="Unassembled WGS sequence"/>
</dbReference>
<keyword evidence="3" id="KW-1185">Reference proteome</keyword>
<reference evidence="2 3" key="1">
    <citation type="journal article" date="2011" name="Proc. Natl. Acad. Sci. U.S.A.">
        <title>Niche of harmful alga Aureococcus anophagefferens revealed through ecogenomics.</title>
        <authorList>
            <person name="Gobler C.J."/>
            <person name="Berry D.L."/>
            <person name="Dyhrman S.T."/>
            <person name="Wilhelm S.W."/>
            <person name="Salamov A."/>
            <person name="Lobanov A.V."/>
            <person name="Zhang Y."/>
            <person name="Collier J.L."/>
            <person name="Wurch L.L."/>
            <person name="Kustka A.B."/>
            <person name="Dill B.D."/>
            <person name="Shah M."/>
            <person name="VerBerkmoes N.C."/>
            <person name="Kuo A."/>
            <person name="Terry A."/>
            <person name="Pangilinan J."/>
            <person name="Lindquist E.A."/>
            <person name="Lucas S."/>
            <person name="Paulsen I.T."/>
            <person name="Hattenrath-Lehmann T.K."/>
            <person name="Talmage S.C."/>
            <person name="Walker E.A."/>
            <person name="Koch F."/>
            <person name="Burson A.M."/>
            <person name="Marcoval M.A."/>
            <person name="Tang Y.Z."/>
            <person name="Lecleir G.R."/>
            <person name="Coyne K.J."/>
            <person name="Berg G.M."/>
            <person name="Bertrand E.M."/>
            <person name="Saito M.A."/>
            <person name="Gladyshev V.N."/>
            <person name="Grigoriev I.V."/>
        </authorList>
    </citation>
    <scope>NUCLEOTIDE SEQUENCE [LARGE SCALE GENOMIC DNA]</scope>
    <source>
        <strain evidence="3">CCMP 1984</strain>
    </source>
</reference>
<evidence type="ECO:0000313" key="3">
    <source>
        <dbReference type="Proteomes" id="UP000002729"/>
    </source>
</evidence>
<gene>
    <name evidence="2" type="ORF">AURANDRAFT_68345</name>
</gene>
<dbReference type="GeneID" id="20226746"/>
<sequence length="191" mass="21408">MFFTCRGNDLNEAAPQRGARVNVLLKQHPSPNEVASDSPAERHQGNAQGLTKRDRKSKHRLRRCNREICNCNNQHSPPRRMPVTQEDDGKMTGTDPHCTNALEIKGCILSALAMRWLVSKSSGSSLNDKERYCALAPHHGLFVLTSCDVHVYYRVVCGPPDGPIEVPGVLDECRALSLEQQCCLRRYHQGY</sequence>
<dbReference type="InParanoid" id="F0YPB1"/>
<name>F0YPB1_AURAN</name>
<dbReference type="EMBL" id="GL833210">
    <property type="protein sequence ID" value="EGB03044.1"/>
    <property type="molecule type" value="Genomic_DNA"/>
</dbReference>
<evidence type="ECO:0000256" key="1">
    <source>
        <dbReference type="SAM" id="MobiDB-lite"/>
    </source>
</evidence>
<organism evidence="3">
    <name type="scientific">Aureococcus anophagefferens</name>
    <name type="common">Harmful bloom alga</name>
    <dbReference type="NCBI Taxonomy" id="44056"/>
    <lineage>
        <taxon>Eukaryota</taxon>
        <taxon>Sar</taxon>
        <taxon>Stramenopiles</taxon>
        <taxon>Ochrophyta</taxon>
        <taxon>Pelagophyceae</taxon>
        <taxon>Pelagomonadales</taxon>
        <taxon>Pelagomonadaceae</taxon>
        <taxon>Aureococcus</taxon>
    </lineage>
</organism>
<proteinExistence type="predicted"/>
<dbReference type="AlphaFoldDB" id="F0YPB1"/>